<dbReference type="OrthoDB" id="448087at2759"/>
<reference evidence="1" key="1">
    <citation type="submission" date="2020-04" db="EMBL/GenBank/DDBJ databases">
        <authorList>
            <person name="Alioto T."/>
            <person name="Alioto T."/>
            <person name="Gomez Garrido J."/>
        </authorList>
    </citation>
    <scope>NUCLEOTIDE SEQUENCE</scope>
    <source>
        <strain evidence="1">A484AB</strain>
    </source>
</reference>
<dbReference type="Proteomes" id="UP001152795">
    <property type="component" value="Unassembled WGS sequence"/>
</dbReference>
<evidence type="ECO:0000313" key="2">
    <source>
        <dbReference type="Proteomes" id="UP001152795"/>
    </source>
</evidence>
<dbReference type="EMBL" id="CACRXK020013736">
    <property type="protein sequence ID" value="CAB4025656.1"/>
    <property type="molecule type" value="Genomic_DNA"/>
</dbReference>
<protein>
    <submittedName>
        <fullName evidence="1">Uncharacterized protein</fullName>
    </submittedName>
</protein>
<accession>A0A6S7J1G7</accession>
<organism evidence="1 2">
    <name type="scientific">Paramuricea clavata</name>
    <name type="common">Red gorgonian</name>
    <name type="synonym">Violescent sea-whip</name>
    <dbReference type="NCBI Taxonomy" id="317549"/>
    <lineage>
        <taxon>Eukaryota</taxon>
        <taxon>Metazoa</taxon>
        <taxon>Cnidaria</taxon>
        <taxon>Anthozoa</taxon>
        <taxon>Octocorallia</taxon>
        <taxon>Malacalcyonacea</taxon>
        <taxon>Plexauridae</taxon>
        <taxon>Paramuricea</taxon>
    </lineage>
</organism>
<dbReference type="PANTHER" id="PTHR21549">
    <property type="entry name" value="MUTATED IN BLADDER CANCER 1"/>
    <property type="match status" value="1"/>
</dbReference>
<evidence type="ECO:0000313" key="1">
    <source>
        <dbReference type="EMBL" id="CAB4025656.1"/>
    </source>
</evidence>
<name>A0A6S7J1G7_PARCT</name>
<sequence length="432" mass="51633">MSGRDLRTFVNFHRNAIGASDPSLVSRLVNGQNVGRYKEVDYEKLKAITKLKNAAGHQSLQKIKSIHQLSKEKKDLNTLQQHKTCWKKELIRLNSLYKSKLYELDMVRAGLLWEQSSVKEFFVEAEEYEDFMKEDFLTFSNNTVKPVWDLQEDIHMWLEENKGQSDPSEVSRVLQSVKLQQRYILEQLEEQQAELENDLDVIRLHHVIHDDEYPHITPGIPEEASLLTCPYDDLKSVVLNEFELLDKRYKTHLDYLNVKYADVIENKDEGWPKEDHLRFQYILDQYAADMPNGRSLYVDRMMREMPHLSRHVIVEHERWWFSYKSYQSQQAAVYTAWEKDRRDLLLKVKVTFADAWTEFENEKKREENRKQQVGICRKLHERVAAFQQQKLEAFRLRQEIDEKVREQESEKLKIEEEKEKKKREKIQAKVNI</sequence>
<dbReference type="InterPro" id="IPR039902">
    <property type="entry name" value="CCDC148/CCDC112"/>
</dbReference>
<keyword evidence="2" id="KW-1185">Reference proteome</keyword>
<gene>
    <name evidence="1" type="ORF">PACLA_8A016240</name>
</gene>
<dbReference type="PANTHER" id="PTHR21549:SF1">
    <property type="entry name" value="COILED-COIL DOMAIN-CONTAINING PROTEIN 148"/>
    <property type="match status" value="1"/>
</dbReference>
<dbReference type="AlphaFoldDB" id="A0A6S7J1G7"/>
<proteinExistence type="predicted"/>
<comment type="caution">
    <text evidence="1">The sequence shown here is derived from an EMBL/GenBank/DDBJ whole genome shotgun (WGS) entry which is preliminary data.</text>
</comment>